<name>A0A445N1E5_9BACT</name>
<dbReference type="AlphaFoldDB" id="A0A445N1E5"/>
<gene>
    <name evidence="1" type="ORF">PITCH_A640066</name>
</gene>
<dbReference type="EMBL" id="OJIN01000208">
    <property type="protein sequence ID" value="SPD75523.1"/>
    <property type="molecule type" value="Genomic_DNA"/>
</dbReference>
<reference evidence="1" key="1">
    <citation type="submission" date="2018-01" db="EMBL/GenBank/DDBJ databases">
        <authorList>
            <person name="Regsiter A."/>
            <person name="William W."/>
        </authorList>
    </citation>
    <scope>NUCLEOTIDE SEQUENCE</scope>
    <source>
        <strain evidence="1">TRIP AH-1</strain>
    </source>
</reference>
<protein>
    <submittedName>
        <fullName evidence="1">Uncharacterized protein</fullName>
    </submittedName>
</protein>
<proteinExistence type="predicted"/>
<sequence>MNPDKFKELKKFKKSNELKNDIGRRFFWSKFVLRLAAFSEIQVKGKAPVYKIE</sequence>
<evidence type="ECO:0000313" key="1">
    <source>
        <dbReference type="EMBL" id="SPD75523.1"/>
    </source>
</evidence>
<organism evidence="1">
    <name type="scientific">uncultured Desulfobacterium sp</name>
    <dbReference type="NCBI Taxonomy" id="201089"/>
    <lineage>
        <taxon>Bacteria</taxon>
        <taxon>Pseudomonadati</taxon>
        <taxon>Thermodesulfobacteriota</taxon>
        <taxon>Desulfobacteria</taxon>
        <taxon>Desulfobacterales</taxon>
        <taxon>Desulfobacteriaceae</taxon>
        <taxon>Desulfobacterium</taxon>
        <taxon>environmental samples</taxon>
    </lineage>
</organism>
<accession>A0A445N1E5</accession>